<dbReference type="Proteomes" id="UP001431209">
    <property type="component" value="Unassembled WGS sequence"/>
</dbReference>
<dbReference type="PROSITE" id="PS51421">
    <property type="entry name" value="RAS"/>
    <property type="match status" value="1"/>
</dbReference>
<dbReference type="AlphaFoldDB" id="A0AAW2Z050"/>
<dbReference type="PANTHER" id="PTHR24070">
    <property type="entry name" value="RAS, DI-RAS, AND RHEB FAMILY MEMBERS OF SMALL GTPASE SUPERFAMILY"/>
    <property type="match status" value="1"/>
</dbReference>
<protein>
    <submittedName>
        <fullName evidence="4">Ras GTPase</fullName>
    </submittedName>
</protein>
<organism evidence="4 5">
    <name type="scientific">Acrasis kona</name>
    <dbReference type="NCBI Taxonomy" id="1008807"/>
    <lineage>
        <taxon>Eukaryota</taxon>
        <taxon>Discoba</taxon>
        <taxon>Heterolobosea</taxon>
        <taxon>Tetramitia</taxon>
        <taxon>Eutetramitia</taxon>
        <taxon>Acrasidae</taxon>
        <taxon>Acrasis</taxon>
    </lineage>
</organism>
<keyword evidence="1" id="KW-0547">Nucleotide-binding</keyword>
<dbReference type="EMBL" id="JAOPGA020000842">
    <property type="protein sequence ID" value="KAL0482370.1"/>
    <property type="molecule type" value="Genomic_DNA"/>
</dbReference>
<dbReference type="InterPro" id="IPR027417">
    <property type="entry name" value="P-loop_NTPase"/>
</dbReference>
<sequence length="280" mass="31377">MNRASTRMSSKRDLSNRMKRIGTINLSHFSEAQMPKIHEYKIAVVGPHKSGKTCIVTRFLSGEFGEDYDHTIEDVHYKNSNININSVMPSITSDVNEIICKLTIVDTSGLEEEFSQVNENEVADSDAFIFVADLSDEDTLNKVKFFYERVCDLQADKIQGLTMFDATVRLPIVLVQNKEDEKVNDTIQQDLGEWAEQNGIPYFPLDKSGNVQPIYESAICQVVHNVHVLPLISDTSCMPNDPSSRLSKDSNSLSPNSERKSVRQSLGAAMQKLIGKTIKT</sequence>
<dbReference type="GO" id="GO:0016020">
    <property type="term" value="C:membrane"/>
    <property type="evidence" value="ECO:0007669"/>
    <property type="project" value="InterPro"/>
</dbReference>
<feature type="region of interest" description="Disordered" evidence="3">
    <location>
        <begin position="239"/>
        <end position="266"/>
    </location>
</feature>
<evidence type="ECO:0000313" key="4">
    <source>
        <dbReference type="EMBL" id="KAL0482370.1"/>
    </source>
</evidence>
<dbReference type="GO" id="GO:0003924">
    <property type="term" value="F:GTPase activity"/>
    <property type="evidence" value="ECO:0007669"/>
    <property type="project" value="InterPro"/>
</dbReference>
<keyword evidence="5" id="KW-1185">Reference proteome</keyword>
<dbReference type="PROSITE" id="PS51419">
    <property type="entry name" value="RAB"/>
    <property type="match status" value="1"/>
</dbReference>
<dbReference type="GO" id="GO:0005525">
    <property type="term" value="F:GTP binding"/>
    <property type="evidence" value="ECO:0007669"/>
    <property type="project" value="UniProtKB-KW"/>
</dbReference>
<dbReference type="InterPro" id="IPR001806">
    <property type="entry name" value="Small_GTPase"/>
</dbReference>
<dbReference type="GO" id="GO:0007165">
    <property type="term" value="P:signal transduction"/>
    <property type="evidence" value="ECO:0007669"/>
    <property type="project" value="InterPro"/>
</dbReference>
<dbReference type="PRINTS" id="PR00449">
    <property type="entry name" value="RASTRNSFRMNG"/>
</dbReference>
<evidence type="ECO:0000256" key="2">
    <source>
        <dbReference type="ARBA" id="ARBA00023134"/>
    </source>
</evidence>
<dbReference type="SMART" id="SM00175">
    <property type="entry name" value="RAB"/>
    <property type="match status" value="1"/>
</dbReference>
<evidence type="ECO:0000256" key="3">
    <source>
        <dbReference type="SAM" id="MobiDB-lite"/>
    </source>
</evidence>
<reference evidence="4 5" key="1">
    <citation type="submission" date="2024-03" db="EMBL/GenBank/DDBJ databases">
        <title>The Acrasis kona genome and developmental transcriptomes reveal deep origins of eukaryotic multicellular pathways.</title>
        <authorList>
            <person name="Sheikh S."/>
            <person name="Fu C.-J."/>
            <person name="Brown M.W."/>
            <person name="Baldauf S.L."/>
        </authorList>
    </citation>
    <scope>NUCLEOTIDE SEQUENCE [LARGE SCALE GENOMIC DNA]</scope>
    <source>
        <strain evidence="4 5">ATCC MYA-3509</strain>
    </source>
</reference>
<dbReference type="Gene3D" id="3.40.50.300">
    <property type="entry name" value="P-loop containing nucleotide triphosphate hydrolases"/>
    <property type="match status" value="1"/>
</dbReference>
<dbReference type="InterPro" id="IPR020849">
    <property type="entry name" value="Small_GTPase_Ras-type"/>
</dbReference>
<dbReference type="NCBIfam" id="TIGR00231">
    <property type="entry name" value="small_GTP"/>
    <property type="match status" value="1"/>
</dbReference>
<accession>A0AAW2Z050</accession>
<dbReference type="InterPro" id="IPR005225">
    <property type="entry name" value="Small_GTP-bd"/>
</dbReference>
<feature type="compositionally biased region" description="Low complexity" evidence="3">
    <location>
        <begin position="241"/>
        <end position="255"/>
    </location>
</feature>
<dbReference type="SMART" id="SM00173">
    <property type="entry name" value="RAS"/>
    <property type="match status" value="1"/>
</dbReference>
<dbReference type="Pfam" id="PF00071">
    <property type="entry name" value="Ras"/>
    <property type="match status" value="1"/>
</dbReference>
<comment type="caution">
    <text evidence="4">The sequence shown here is derived from an EMBL/GenBank/DDBJ whole genome shotgun (WGS) entry which is preliminary data.</text>
</comment>
<gene>
    <name evidence="4" type="ORF">AKO1_013033</name>
</gene>
<keyword evidence="2" id="KW-0342">GTP-binding</keyword>
<name>A0AAW2Z050_9EUKA</name>
<evidence type="ECO:0000313" key="5">
    <source>
        <dbReference type="Proteomes" id="UP001431209"/>
    </source>
</evidence>
<proteinExistence type="predicted"/>
<evidence type="ECO:0000256" key="1">
    <source>
        <dbReference type="ARBA" id="ARBA00022741"/>
    </source>
</evidence>
<dbReference type="SUPFAM" id="SSF52540">
    <property type="entry name" value="P-loop containing nucleoside triphosphate hydrolases"/>
    <property type="match status" value="1"/>
</dbReference>